<dbReference type="InterPro" id="IPR007219">
    <property type="entry name" value="XnlR_reg_dom"/>
</dbReference>
<dbReference type="GO" id="GO:0003677">
    <property type="term" value="F:DNA binding"/>
    <property type="evidence" value="ECO:0007669"/>
    <property type="project" value="InterPro"/>
</dbReference>
<keyword evidence="8" id="KW-0812">Transmembrane</keyword>
<evidence type="ECO:0000256" key="4">
    <source>
        <dbReference type="ARBA" id="ARBA00023002"/>
    </source>
</evidence>
<evidence type="ECO:0000313" key="11">
    <source>
        <dbReference type="Proteomes" id="UP000286921"/>
    </source>
</evidence>
<comment type="similarity">
    <text evidence="2">Belongs to the cytochrome P450 family.</text>
</comment>
<dbReference type="GO" id="GO:0004497">
    <property type="term" value="F:monooxygenase activity"/>
    <property type="evidence" value="ECO:0007669"/>
    <property type="project" value="InterPro"/>
</dbReference>
<accession>A0A401KVJ6</accession>
<dbReference type="CDD" id="cd12148">
    <property type="entry name" value="fungal_TF_MHR"/>
    <property type="match status" value="1"/>
</dbReference>
<dbReference type="PANTHER" id="PTHR46910:SF25">
    <property type="entry name" value="ABC-TRANSPORTER-REGULATING TRANSCRIPTION FACTOR"/>
    <property type="match status" value="1"/>
</dbReference>
<evidence type="ECO:0000256" key="2">
    <source>
        <dbReference type="ARBA" id="ARBA00010617"/>
    </source>
</evidence>
<reference evidence="10 11" key="1">
    <citation type="submission" date="2016-09" db="EMBL/GenBank/DDBJ databases">
        <title>Aspergillus awamori IFM 58123T.</title>
        <authorList>
            <person name="Kusuya Y."/>
            <person name="Shimizu M."/>
            <person name="Takahashi H."/>
            <person name="Yaguchi T."/>
        </authorList>
    </citation>
    <scope>NUCLEOTIDE SEQUENCE [LARGE SCALE GENOMIC DNA]</scope>
    <source>
        <strain evidence="10 11">IFM 58123</strain>
    </source>
</reference>
<dbReference type="Proteomes" id="UP000286921">
    <property type="component" value="Unassembled WGS sequence"/>
</dbReference>
<dbReference type="AlphaFoldDB" id="A0A401KVJ6"/>
<dbReference type="GO" id="GO:0005506">
    <property type="term" value="F:iron ion binding"/>
    <property type="evidence" value="ECO:0007669"/>
    <property type="project" value="InterPro"/>
</dbReference>
<comment type="cofactor">
    <cofactor evidence="1 7">
        <name>heme</name>
        <dbReference type="ChEBI" id="CHEBI:30413"/>
    </cofactor>
</comment>
<evidence type="ECO:0000256" key="5">
    <source>
        <dbReference type="ARBA" id="ARBA00023004"/>
    </source>
</evidence>
<organism evidence="10 11">
    <name type="scientific">Aspergillus awamori</name>
    <name type="common">Black koji mold</name>
    <dbReference type="NCBI Taxonomy" id="105351"/>
    <lineage>
        <taxon>Eukaryota</taxon>
        <taxon>Fungi</taxon>
        <taxon>Dikarya</taxon>
        <taxon>Ascomycota</taxon>
        <taxon>Pezizomycotina</taxon>
        <taxon>Eurotiomycetes</taxon>
        <taxon>Eurotiomycetidae</taxon>
        <taxon>Eurotiales</taxon>
        <taxon>Aspergillaceae</taxon>
        <taxon>Aspergillus</taxon>
    </lineage>
</organism>
<evidence type="ECO:0000256" key="8">
    <source>
        <dbReference type="SAM" id="Phobius"/>
    </source>
</evidence>
<evidence type="ECO:0000256" key="6">
    <source>
        <dbReference type="ARBA" id="ARBA00023242"/>
    </source>
</evidence>
<dbReference type="GO" id="GO:0006351">
    <property type="term" value="P:DNA-templated transcription"/>
    <property type="evidence" value="ECO:0007669"/>
    <property type="project" value="InterPro"/>
</dbReference>
<evidence type="ECO:0000313" key="10">
    <source>
        <dbReference type="EMBL" id="GCB23306.1"/>
    </source>
</evidence>
<keyword evidence="3 7" id="KW-0479">Metal-binding</keyword>
<dbReference type="InterPro" id="IPR001128">
    <property type="entry name" value="Cyt_P450"/>
</dbReference>
<name>A0A401KVJ6_ASPAW</name>
<feature type="transmembrane region" description="Helical" evidence="8">
    <location>
        <begin position="504"/>
        <end position="520"/>
    </location>
</feature>
<evidence type="ECO:0000259" key="9">
    <source>
        <dbReference type="Pfam" id="PF04082"/>
    </source>
</evidence>
<keyword evidence="8" id="KW-0472">Membrane</keyword>
<dbReference type="EMBL" id="BDHI01000014">
    <property type="protein sequence ID" value="GCB23306.1"/>
    <property type="molecule type" value="Genomic_DNA"/>
</dbReference>
<gene>
    <name evidence="10" type="ORF">AAWM_06191</name>
</gene>
<evidence type="ECO:0000256" key="3">
    <source>
        <dbReference type="ARBA" id="ARBA00022723"/>
    </source>
</evidence>
<keyword evidence="6" id="KW-0539">Nucleus</keyword>
<keyword evidence="7" id="KW-0349">Heme</keyword>
<dbReference type="Pfam" id="PF00067">
    <property type="entry name" value="p450"/>
    <property type="match status" value="1"/>
</dbReference>
<keyword evidence="8" id="KW-1133">Transmembrane helix</keyword>
<evidence type="ECO:0000256" key="1">
    <source>
        <dbReference type="ARBA" id="ARBA00001971"/>
    </source>
</evidence>
<dbReference type="InterPro" id="IPR050987">
    <property type="entry name" value="AtrR-like"/>
</dbReference>
<proteinExistence type="inferred from homology"/>
<feature type="binding site" description="axial binding residue" evidence="7">
    <location>
        <position position="132"/>
    </location>
    <ligand>
        <name>heme</name>
        <dbReference type="ChEBI" id="CHEBI:30413"/>
    </ligand>
    <ligandPart>
        <name>Fe</name>
        <dbReference type="ChEBI" id="CHEBI:18248"/>
    </ligandPart>
</feature>
<keyword evidence="5 7" id="KW-0408">Iron</keyword>
<dbReference type="Pfam" id="PF04082">
    <property type="entry name" value="Fungal_trans"/>
    <property type="match status" value="1"/>
</dbReference>
<dbReference type="SUPFAM" id="SSF48264">
    <property type="entry name" value="Cytochrome P450"/>
    <property type="match status" value="1"/>
</dbReference>
<dbReference type="PROSITE" id="PS00086">
    <property type="entry name" value="CYTOCHROME_P450"/>
    <property type="match status" value="1"/>
</dbReference>
<keyword evidence="4" id="KW-0560">Oxidoreductase</keyword>
<dbReference type="GO" id="GO:0020037">
    <property type="term" value="F:heme binding"/>
    <property type="evidence" value="ECO:0007669"/>
    <property type="project" value="InterPro"/>
</dbReference>
<keyword evidence="11" id="KW-1185">Reference proteome</keyword>
<dbReference type="InterPro" id="IPR017972">
    <property type="entry name" value="Cyt_P450_CS"/>
</dbReference>
<dbReference type="STRING" id="105351.A0A401KVJ6"/>
<feature type="transmembrane region" description="Helical" evidence="8">
    <location>
        <begin position="552"/>
        <end position="577"/>
    </location>
</feature>
<comment type="caution">
    <text evidence="10">The sequence shown here is derived from an EMBL/GenBank/DDBJ whole genome shotgun (WGS) entry which is preliminary data.</text>
</comment>
<dbReference type="PANTHER" id="PTHR46910">
    <property type="entry name" value="TRANSCRIPTION FACTOR PDR1"/>
    <property type="match status" value="1"/>
</dbReference>
<dbReference type="GO" id="GO:0008270">
    <property type="term" value="F:zinc ion binding"/>
    <property type="evidence" value="ECO:0007669"/>
    <property type="project" value="InterPro"/>
</dbReference>
<dbReference type="GO" id="GO:0003700">
    <property type="term" value="F:DNA-binding transcription factor activity"/>
    <property type="evidence" value="ECO:0007669"/>
    <property type="project" value="InterPro"/>
</dbReference>
<dbReference type="PRINTS" id="PR00465">
    <property type="entry name" value="EP450IV"/>
</dbReference>
<evidence type="ECO:0000256" key="7">
    <source>
        <dbReference type="PIRSR" id="PIRSR602403-1"/>
    </source>
</evidence>
<dbReference type="InterPro" id="IPR002403">
    <property type="entry name" value="Cyt_P450_E_grp-IV"/>
</dbReference>
<dbReference type="GO" id="GO:0016705">
    <property type="term" value="F:oxidoreductase activity, acting on paired donors, with incorporation or reduction of molecular oxygen"/>
    <property type="evidence" value="ECO:0007669"/>
    <property type="project" value="InterPro"/>
</dbReference>
<sequence length="960" mass="108523">MAKQAPEEYNQRLRNELRLAIPEGRLPQLPEWAEVSKLQYLGTIVREGLRLHTPVQSTMNRVIGPGGLDLCGRWIHAGTTVGCFLQTSHLNKDVYDTHAREFRPKRWVEVSEEHVKSMEREELWFGSGKHVCLGQHVARMGITKLVALIFMRLEAPDHEVTSSSLAFFTERRINSLSHRLGNDRLRELVEAIESVIRSRLLAEGPSAISLVTFGKPSDTENVPLDKTRLYVNTYFHQLHPIYPFLNRKQFEDKVFGPNLSEALASSCAFSALYHTILALGCQYHEGGAFDPGNGKAWKLFQVSLGLVSDILIPREALMSLQALVAMSIFTMTTCCLQIDEVLLMEAARMAQGLGYHRAMSNGDQQYEDTCHRTFWVVYQMEKQMCFQHHKGSMIPDYDIGCPVPHVPESVFGGHNWFLSAISFGRILSLAYTSLFSVSAAIQPPESYRAAIEDVEARLERWRTALPEQYRPGLLSRPNEHHNGPYSSSYFLEPSFKMAVLQTKFSYYGLIISLASLKIYVGRQDQSPSQEKTKRLLMDTARAVVEELKDIDIAAYTPIFILAILPLAALFILFDFVIHNPMHPETRNNLSLLDVAAGHFSLLEYKSGGFVPASLLTEFAHIARQYVRDYRRKQQQQQQGKGGAEPCELDLSNTESTLVAEVSEQLGQTNSPSNNSDIGLQDAIMEPLGLRDYLYYPVTADTTTHGNLPDDMVASSFNIQSLFGFVVPEFGHDLLIDPCTATCLTYHIYRAPPAKILQRLLLKPRLVLQIQETVSVSRHAIPVLELWRPDIFAHRFIIAAHRSVHIRTDDILVSRISPYVLGDRGWSEGGLKNDEDDDNDEVIALIRRAVKTKGDAVIYYKGGYLGQCSRSDMDDFHCEWQNFDGSRETMVLERLESEGEATLILNSGEQQVLALEIDLHKIIMPKQKQQSLSTPHMWPRDQLNRFLVFAAWAIVTVTNLD</sequence>
<dbReference type="InterPro" id="IPR036396">
    <property type="entry name" value="Cyt_P450_sf"/>
</dbReference>
<protein>
    <submittedName>
        <fullName evidence="10">Uncharacterized transcriptional regulatory protein C11D3.07c</fullName>
    </submittedName>
</protein>
<feature type="domain" description="Xylanolytic transcriptional activator regulatory" evidence="9">
    <location>
        <begin position="232"/>
        <end position="408"/>
    </location>
</feature>
<dbReference type="Gene3D" id="1.10.630.10">
    <property type="entry name" value="Cytochrome P450"/>
    <property type="match status" value="1"/>
</dbReference>